<reference evidence="3" key="1">
    <citation type="submission" date="2023-03" db="EMBL/GenBank/DDBJ databases">
        <title>Massive genome expansion in bonnet fungi (Mycena s.s.) driven by repeated elements and novel gene families across ecological guilds.</title>
        <authorList>
            <consortium name="Lawrence Berkeley National Laboratory"/>
            <person name="Harder C.B."/>
            <person name="Miyauchi S."/>
            <person name="Viragh M."/>
            <person name="Kuo A."/>
            <person name="Thoen E."/>
            <person name="Andreopoulos B."/>
            <person name="Lu D."/>
            <person name="Skrede I."/>
            <person name="Drula E."/>
            <person name="Henrissat B."/>
            <person name="Morin E."/>
            <person name="Kohler A."/>
            <person name="Barry K."/>
            <person name="LaButti K."/>
            <person name="Morin E."/>
            <person name="Salamov A."/>
            <person name="Lipzen A."/>
            <person name="Mereny Z."/>
            <person name="Hegedus B."/>
            <person name="Baldrian P."/>
            <person name="Stursova M."/>
            <person name="Weitz H."/>
            <person name="Taylor A."/>
            <person name="Grigoriev I.V."/>
            <person name="Nagy L.G."/>
            <person name="Martin F."/>
            <person name="Kauserud H."/>
        </authorList>
    </citation>
    <scope>NUCLEOTIDE SEQUENCE</scope>
    <source>
        <strain evidence="3">CBHHK173m</strain>
    </source>
</reference>
<dbReference type="EMBL" id="JARJCN010000007">
    <property type="protein sequence ID" value="KAJ7099293.1"/>
    <property type="molecule type" value="Genomic_DNA"/>
</dbReference>
<keyword evidence="1" id="KW-0732">Signal</keyword>
<feature type="domain" description="DUF5648" evidence="2">
    <location>
        <begin position="40"/>
        <end position="109"/>
    </location>
</feature>
<dbReference type="PROSITE" id="PS51257">
    <property type="entry name" value="PROKAR_LIPOPROTEIN"/>
    <property type="match status" value="1"/>
</dbReference>
<evidence type="ECO:0000259" key="2">
    <source>
        <dbReference type="Pfam" id="PF18885"/>
    </source>
</evidence>
<accession>A0AAD6XS17</accession>
<evidence type="ECO:0000313" key="3">
    <source>
        <dbReference type="EMBL" id="KAJ7099293.1"/>
    </source>
</evidence>
<feature type="signal peptide" evidence="1">
    <location>
        <begin position="1"/>
        <end position="22"/>
    </location>
</feature>
<dbReference type="Pfam" id="PF18885">
    <property type="entry name" value="DUF5648"/>
    <property type="match status" value="2"/>
</dbReference>
<feature type="chain" id="PRO_5042228905" description="DUF5648 domain-containing protein" evidence="1">
    <location>
        <begin position="23"/>
        <end position="199"/>
    </location>
</feature>
<gene>
    <name evidence="3" type="ORF">B0H15DRAFT_796976</name>
</gene>
<dbReference type="Proteomes" id="UP001222325">
    <property type="component" value="Unassembled WGS sequence"/>
</dbReference>
<sequence>MKPSASMIAAVLSACATITTQAAPAPHTTGRHPKHCPAPSAASKLYRFFQNDSAHYLYTTSAAASAHAYAAGYEFDGVAARVFKTPQPATVPLHHVSNSNSNSNTNTNYNNHAVQLEDNFYTTDVRERDAVLAGAESARDEGVAAHVFARRICGSVPLYRLFNHGTGAHFYTADEEEREQALADGGYDEPAIAGFVLAK</sequence>
<evidence type="ECO:0000313" key="4">
    <source>
        <dbReference type="Proteomes" id="UP001222325"/>
    </source>
</evidence>
<organism evidence="3 4">
    <name type="scientific">Mycena belliarum</name>
    <dbReference type="NCBI Taxonomy" id="1033014"/>
    <lineage>
        <taxon>Eukaryota</taxon>
        <taxon>Fungi</taxon>
        <taxon>Dikarya</taxon>
        <taxon>Basidiomycota</taxon>
        <taxon>Agaricomycotina</taxon>
        <taxon>Agaricomycetes</taxon>
        <taxon>Agaricomycetidae</taxon>
        <taxon>Agaricales</taxon>
        <taxon>Marasmiineae</taxon>
        <taxon>Mycenaceae</taxon>
        <taxon>Mycena</taxon>
    </lineage>
</organism>
<dbReference type="InterPro" id="IPR043708">
    <property type="entry name" value="DUF5648"/>
</dbReference>
<name>A0AAD6XS17_9AGAR</name>
<evidence type="ECO:0000256" key="1">
    <source>
        <dbReference type="SAM" id="SignalP"/>
    </source>
</evidence>
<comment type="caution">
    <text evidence="3">The sequence shown here is derived from an EMBL/GenBank/DDBJ whole genome shotgun (WGS) entry which is preliminary data.</text>
</comment>
<protein>
    <recommendedName>
        <fullName evidence="2">DUF5648 domain-containing protein</fullName>
    </recommendedName>
</protein>
<proteinExistence type="predicted"/>
<feature type="domain" description="DUF5648" evidence="2">
    <location>
        <begin position="115"/>
        <end position="196"/>
    </location>
</feature>
<dbReference type="AlphaFoldDB" id="A0AAD6XS17"/>
<keyword evidence="4" id="KW-1185">Reference proteome</keyword>